<evidence type="ECO:0000313" key="5">
    <source>
        <dbReference type="Proteomes" id="UP001219518"/>
    </source>
</evidence>
<feature type="compositionally biased region" description="Acidic residues" evidence="2">
    <location>
        <begin position="546"/>
        <end position="558"/>
    </location>
</feature>
<evidence type="ECO:0000256" key="1">
    <source>
        <dbReference type="ARBA" id="ARBA00023125"/>
    </source>
</evidence>
<dbReference type="Gene3D" id="3.30.420.10">
    <property type="entry name" value="Ribonuclease H-like superfamily/Ribonuclease H"/>
    <property type="match status" value="1"/>
</dbReference>
<comment type="caution">
    <text evidence="4">The sequence shown here is derived from an EMBL/GenBank/DDBJ whole genome shotgun (WGS) entry which is preliminary data.</text>
</comment>
<evidence type="ECO:0000256" key="2">
    <source>
        <dbReference type="SAM" id="MobiDB-lite"/>
    </source>
</evidence>
<dbReference type="Proteomes" id="UP001219518">
    <property type="component" value="Unassembled WGS sequence"/>
</dbReference>
<name>A0AAE1LH31_9NEOP</name>
<feature type="domain" description="HTH CENPB-type" evidence="3">
    <location>
        <begin position="68"/>
        <end position="148"/>
    </location>
</feature>
<gene>
    <name evidence="4" type="ORF">KUF71_009273</name>
</gene>
<dbReference type="InterPro" id="IPR050863">
    <property type="entry name" value="CenT-Element_Derived"/>
</dbReference>
<feature type="region of interest" description="Disordered" evidence="2">
    <location>
        <begin position="419"/>
        <end position="558"/>
    </location>
</feature>
<dbReference type="PANTHER" id="PTHR19303">
    <property type="entry name" value="TRANSPOSON"/>
    <property type="match status" value="1"/>
</dbReference>
<dbReference type="GO" id="GO:0005634">
    <property type="term" value="C:nucleus"/>
    <property type="evidence" value="ECO:0007669"/>
    <property type="project" value="TreeGrafter"/>
</dbReference>
<organism evidence="4 5">
    <name type="scientific">Frankliniella fusca</name>
    <dbReference type="NCBI Taxonomy" id="407009"/>
    <lineage>
        <taxon>Eukaryota</taxon>
        <taxon>Metazoa</taxon>
        <taxon>Ecdysozoa</taxon>
        <taxon>Arthropoda</taxon>
        <taxon>Hexapoda</taxon>
        <taxon>Insecta</taxon>
        <taxon>Pterygota</taxon>
        <taxon>Neoptera</taxon>
        <taxon>Paraneoptera</taxon>
        <taxon>Thysanoptera</taxon>
        <taxon>Terebrantia</taxon>
        <taxon>Thripoidea</taxon>
        <taxon>Thripidae</taxon>
        <taxon>Frankliniella</taxon>
    </lineage>
</organism>
<accession>A0AAE1LH31</accession>
<keyword evidence="5" id="KW-1185">Reference proteome</keyword>
<evidence type="ECO:0000313" key="4">
    <source>
        <dbReference type="EMBL" id="KAK3919986.1"/>
    </source>
</evidence>
<reference evidence="4" key="1">
    <citation type="submission" date="2021-07" db="EMBL/GenBank/DDBJ databases">
        <authorList>
            <person name="Catto M.A."/>
            <person name="Jacobson A."/>
            <person name="Kennedy G."/>
            <person name="Labadie P."/>
            <person name="Hunt B.G."/>
            <person name="Srinivasan R."/>
        </authorList>
    </citation>
    <scope>NUCLEOTIDE SEQUENCE</scope>
    <source>
        <strain evidence="4">PL_HMW_Pooled</strain>
        <tissue evidence="4">Head</tissue>
    </source>
</reference>
<evidence type="ECO:0000259" key="3">
    <source>
        <dbReference type="PROSITE" id="PS51253"/>
    </source>
</evidence>
<feature type="compositionally biased region" description="Polar residues" evidence="2">
    <location>
        <begin position="419"/>
        <end position="432"/>
    </location>
</feature>
<dbReference type="GO" id="GO:0003677">
    <property type="term" value="F:DNA binding"/>
    <property type="evidence" value="ECO:0007669"/>
    <property type="project" value="UniProtKB-KW"/>
</dbReference>
<dbReference type="EMBL" id="JAHWGI010000985">
    <property type="protein sequence ID" value="KAK3919986.1"/>
    <property type="molecule type" value="Genomic_DNA"/>
</dbReference>
<feature type="compositionally biased region" description="Basic residues" evidence="2">
    <location>
        <begin position="532"/>
        <end position="541"/>
    </location>
</feature>
<keyword evidence="1" id="KW-0238">DNA-binding</keyword>
<proteinExistence type="predicted"/>
<sequence length="681" mass="76628">MVRNYKKKTDRQVTTPRKLNAAIKLVEDGWSIRKAAENKSVCRETLRLAYTRLKQTPVTDVATVNIQLSYKSRNIFPEVLENELADYCIEVAQMGYGLSVKQAKVLAYEIADKNRDKIKIPEQWDRDKLAGDEWFHGFRKRHPNISLRVPEACSIARAMAFNEANVNTFFDKLSQVRDRHPSFQDGRRVYNLDETNTSTVQNVRKILSPKGVRQIHQVKGAERGESVTTCVIIGAHGTVLPPVHIFPRKKFNRDFMINAFPGAVGMANAKGYMTKETFIEVMQHFIKVTGSSKENPTLLLLDNVDSHFSTESLDLAKSSGVVVFTFPPHCTHKLQPLDVGFFGPFKTYYDQAVSTFLANNPASPPIIYRIAGFVRDALGKAASPQTIIKSFEATGIVPFNRNIFTEADFIMARVTAKPNPSENNIQTETPVQPCSPAPDLNSGSPEADAEVSFVGPVQIRGLPKAKDDGKKKKPRRKGKCMVATDTPEKADIDKRQEETRQKKKIAEERKNAREEKAHQERKRKSERNQSGKGKKNSKKTKRALDFESDGSEEVDDDFSEQCDENVITTQTEPNNVLPSTKVSEGDYVLVEFRAGKVTPVFYVGKILSDIDSDGDHQVTYYRKKACRDNLVSFTLPSIPDLKTVSHKDIKVLLPKPISAAVTRRQQDIVSFDFDFSTFKLC</sequence>
<dbReference type="InterPro" id="IPR004875">
    <property type="entry name" value="DDE_SF_endonuclease_dom"/>
</dbReference>
<dbReference type="PANTHER" id="PTHR19303:SF74">
    <property type="entry name" value="POGO TRANSPOSABLE ELEMENT WITH KRAB DOMAIN"/>
    <property type="match status" value="1"/>
</dbReference>
<dbReference type="InterPro" id="IPR006600">
    <property type="entry name" value="HTH_CenpB_DNA-bd_dom"/>
</dbReference>
<dbReference type="Pfam" id="PF03184">
    <property type="entry name" value="DDE_1"/>
    <property type="match status" value="1"/>
</dbReference>
<protein>
    <submittedName>
        <fullName evidence="4">Tigger transposable element-derived protein 6</fullName>
    </submittedName>
</protein>
<dbReference type="AlphaFoldDB" id="A0AAE1LH31"/>
<dbReference type="InterPro" id="IPR036397">
    <property type="entry name" value="RNaseH_sf"/>
</dbReference>
<dbReference type="PROSITE" id="PS51253">
    <property type="entry name" value="HTH_CENPB"/>
    <property type="match status" value="1"/>
</dbReference>
<feature type="compositionally biased region" description="Basic and acidic residues" evidence="2">
    <location>
        <begin position="486"/>
        <end position="518"/>
    </location>
</feature>
<reference evidence="4" key="2">
    <citation type="journal article" date="2023" name="BMC Genomics">
        <title>Pest status, molecular evolution, and epigenetic factors derived from the genome assembly of Frankliniella fusca, a thysanopteran phytovirus vector.</title>
        <authorList>
            <person name="Catto M.A."/>
            <person name="Labadie P.E."/>
            <person name="Jacobson A.L."/>
            <person name="Kennedy G.G."/>
            <person name="Srinivasan R."/>
            <person name="Hunt B.G."/>
        </authorList>
    </citation>
    <scope>NUCLEOTIDE SEQUENCE</scope>
    <source>
        <strain evidence="4">PL_HMW_Pooled</strain>
    </source>
</reference>